<feature type="transmembrane region" description="Helical" evidence="6">
    <location>
        <begin position="384"/>
        <end position="410"/>
    </location>
</feature>
<dbReference type="InterPro" id="IPR004477">
    <property type="entry name" value="ComEC_N"/>
</dbReference>
<dbReference type="InterPro" id="IPR035681">
    <property type="entry name" value="ComA-like_MBL"/>
</dbReference>
<sequence length="789" mass="89869">MKGYYLFPALLSLASVIVVLEGFSLLTILLTGVLLFRIFTTRNKPIIIVSLMTGLFLITVTLVRPHRLESTIIETRENFTVVVKPTTVEIDGQFLRFTGSVINRKDDNEEVIITYKLSSEEEKDYFEENGVSRVLKIHGVLEKPEDAVNFRQFSYKDFLMHEEIFWKLNAEKIESQKGIKEISLSYKIDHLRAELFNQIDKGIGGVTGSYLKALLFSDKRELSDSNLENYRALGIIHLLSISGLHIQFLIVMIERCLLRAGVTKETTAIVLFFILPVYGIFAGFKVSVFRAIIQAMFSLGHRLLKRKTISLDNWSLTIILALLINPYQIYAVGFQLSYLLSCVMIILSKQNWIKNLSRIKTSICLSFLVSLASIPVLSYHFYEFSWIVIILNLIFIPLFSLFLLPLLVFIFVLKMMLYGLFHIKLSVIFSDKIILLLEDLVEKISSLYPFTFVTGRLSVIGMILICCGILLVFLYLDTYKNLRLFSIFIIGTAFIFIGLLSEKYSPTGKVVMLDIGQGDAFLIKEPWGKGNYLIDTGGLSQWKEIEEWEEPESPYSIGSDVVVPSLKAFGIKELDQMILTHADTDHVGALEDIISEIEINEIVASKETFFDPALKKLWPLFVRENINIESVDYSKTNKAGPNMYILYPFNPPEPGLKKSKNNESLVLYGIIGNKKWLFTGDLESAGEDILMEHYPQLKTDVLKIGHHGSKSSTQVAFLEQLTPEIGWISSGKNNLYGHPNQKIIERLKEKNIKIYRTDQQGAVSYQYTPVPFTNNILEDMITKIKDKEN</sequence>
<dbReference type="Pfam" id="PF03772">
    <property type="entry name" value="Competence"/>
    <property type="match status" value="1"/>
</dbReference>
<feature type="transmembrane region" description="Helical" evidence="6">
    <location>
        <begin position="45"/>
        <end position="63"/>
    </location>
</feature>
<protein>
    <submittedName>
        <fullName evidence="8">Competence protein ComEC</fullName>
    </submittedName>
</protein>
<feature type="transmembrane region" description="Helical" evidence="6">
    <location>
        <begin position="457"/>
        <end position="475"/>
    </location>
</feature>
<gene>
    <name evidence="8" type="ORF">SAMN04488569_102823</name>
</gene>
<feature type="transmembrane region" description="Helical" evidence="6">
    <location>
        <begin position="417"/>
        <end position="437"/>
    </location>
</feature>
<comment type="subcellular location">
    <subcellularLocation>
        <location evidence="1">Cell membrane</location>
        <topology evidence="1">Multi-pass membrane protein</topology>
    </subcellularLocation>
</comment>
<dbReference type="PANTHER" id="PTHR30619:SF1">
    <property type="entry name" value="RECOMBINATION PROTEIN 2"/>
    <property type="match status" value="1"/>
</dbReference>
<feature type="transmembrane region" description="Helical" evidence="6">
    <location>
        <begin position="230"/>
        <end position="253"/>
    </location>
</feature>
<evidence type="ECO:0000256" key="6">
    <source>
        <dbReference type="SAM" id="Phobius"/>
    </source>
</evidence>
<dbReference type="Gene3D" id="3.60.15.10">
    <property type="entry name" value="Ribonuclease Z/Hydroxyacylglutathione hydrolase-like"/>
    <property type="match status" value="1"/>
</dbReference>
<dbReference type="InterPro" id="IPR036866">
    <property type="entry name" value="RibonucZ/Hydroxyglut_hydro"/>
</dbReference>
<reference evidence="9" key="1">
    <citation type="submission" date="2016-10" db="EMBL/GenBank/DDBJ databases">
        <authorList>
            <person name="Varghese N."/>
            <person name="Submissions S."/>
        </authorList>
    </citation>
    <scope>NUCLEOTIDE SEQUENCE [LARGE SCALE GENOMIC DNA]</scope>
    <source>
        <strain evidence="9">DSM 16108</strain>
    </source>
</reference>
<dbReference type="Pfam" id="PF00753">
    <property type="entry name" value="Lactamase_B"/>
    <property type="match status" value="1"/>
</dbReference>
<dbReference type="NCBIfam" id="TIGR00361">
    <property type="entry name" value="ComEC_Rec2"/>
    <property type="match status" value="1"/>
</dbReference>
<feature type="transmembrane region" description="Helical" evidence="6">
    <location>
        <begin position="359"/>
        <end position="378"/>
    </location>
</feature>
<proteinExistence type="predicted"/>
<feature type="transmembrane region" description="Helical" evidence="6">
    <location>
        <begin position="12"/>
        <end position="39"/>
    </location>
</feature>
<evidence type="ECO:0000256" key="3">
    <source>
        <dbReference type="ARBA" id="ARBA00022692"/>
    </source>
</evidence>
<evidence type="ECO:0000313" key="8">
    <source>
        <dbReference type="EMBL" id="SFK38694.1"/>
    </source>
</evidence>
<dbReference type="SUPFAM" id="SSF56281">
    <property type="entry name" value="Metallo-hydrolase/oxidoreductase"/>
    <property type="match status" value="1"/>
</dbReference>
<keyword evidence="5 6" id="KW-0472">Membrane</keyword>
<dbReference type="InterPro" id="IPR052159">
    <property type="entry name" value="Competence_DNA_uptake"/>
</dbReference>
<name>A0A1I3Z3N1_9LACT</name>
<feature type="transmembrane region" description="Helical" evidence="6">
    <location>
        <begin position="268"/>
        <end position="288"/>
    </location>
</feature>
<dbReference type="Pfam" id="PF13567">
    <property type="entry name" value="DUF4131"/>
    <property type="match status" value="1"/>
</dbReference>
<dbReference type="SMART" id="SM00849">
    <property type="entry name" value="Lactamase_B"/>
    <property type="match status" value="1"/>
</dbReference>
<dbReference type="EMBL" id="FOSJ01000028">
    <property type="protein sequence ID" value="SFK38694.1"/>
    <property type="molecule type" value="Genomic_DNA"/>
</dbReference>
<evidence type="ECO:0000256" key="1">
    <source>
        <dbReference type="ARBA" id="ARBA00004651"/>
    </source>
</evidence>
<dbReference type="Proteomes" id="UP000199589">
    <property type="component" value="Unassembled WGS sequence"/>
</dbReference>
<dbReference type="InterPro" id="IPR025405">
    <property type="entry name" value="DUF4131"/>
</dbReference>
<dbReference type="OrthoDB" id="9761531at2"/>
<dbReference type="AlphaFoldDB" id="A0A1I3Z3N1"/>
<feature type="domain" description="Metallo-beta-lactamase" evidence="7">
    <location>
        <begin position="517"/>
        <end position="732"/>
    </location>
</feature>
<dbReference type="PANTHER" id="PTHR30619">
    <property type="entry name" value="DNA INTERNALIZATION/COMPETENCE PROTEIN COMEC/REC2"/>
    <property type="match status" value="1"/>
</dbReference>
<dbReference type="CDD" id="cd07731">
    <property type="entry name" value="ComA-like_MBL-fold"/>
    <property type="match status" value="1"/>
</dbReference>
<keyword evidence="2" id="KW-1003">Cell membrane</keyword>
<accession>A0A1I3Z3N1</accession>
<evidence type="ECO:0000259" key="7">
    <source>
        <dbReference type="SMART" id="SM00849"/>
    </source>
</evidence>
<evidence type="ECO:0000256" key="2">
    <source>
        <dbReference type="ARBA" id="ARBA00022475"/>
    </source>
</evidence>
<feature type="transmembrane region" description="Helical" evidence="6">
    <location>
        <begin position="482"/>
        <end position="500"/>
    </location>
</feature>
<dbReference type="RefSeq" id="WP_091897918.1">
    <property type="nucleotide sequence ID" value="NZ_FOSJ01000028.1"/>
</dbReference>
<evidence type="ECO:0000256" key="5">
    <source>
        <dbReference type="ARBA" id="ARBA00023136"/>
    </source>
</evidence>
<organism evidence="8 9">
    <name type="scientific">Marinilactibacillus piezotolerans</name>
    <dbReference type="NCBI Taxonomy" id="258723"/>
    <lineage>
        <taxon>Bacteria</taxon>
        <taxon>Bacillati</taxon>
        <taxon>Bacillota</taxon>
        <taxon>Bacilli</taxon>
        <taxon>Lactobacillales</taxon>
        <taxon>Carnobacteriaceae</taxon>
        <taxon>Marinilactibacillus</taxon>
    </lineage>
</organism>
<evidence type="ECO:0000313" key="9">
    <source>
        <dbReference type="Proteomes" id="UP000199589"/>
    </source>
</evidence>
<dbReference type="GO" id="GO:0030420">
    <property type="term" value="P:establishment of competence for transformation"/>
    <property type="evidence" value="ECO:0007669"/>
    <property type="project" value="InterPro"/>
</dbReference>
<dbReference type="GO" id="GO:0005886">
    <property type="term" value="C:plasma membrane"/>
    <property type="evidence" value="ECO:0007669"/>
    <property type="project" value="UniProtKB-SubCell"/>
</dbReference>
<keyword evidence="3 6" id="KW-0812">Transmembrane</keyword>
<evidence type="ECO:0000256" key="4">
    <source>
        <dbReference type="ARBA" id="ARBA00022989"/>
    </source>
</evidence>
<dbReference type="NCBIfam" id="TIGR00360">
    <property type="entry name" value="ComEC_N-term"/>
    <property type="match status" value="1"/>
</dbReference>
<dbReference type="InterPro" id="IPR004797">
    <property type="entry name" value="Competence_ComEC/Rec2"/>
</dbReference>
<keyword evidence="9" id="KW-1185">Reference proteome</keyword>
<keyword evidence="4 6" id="KW-1133">Transmembrane helix</keyword>
<dbReference type="InterPro" id="IPR001279">
    <property type="entry name" value="Metallo-B-lactamas"/>
</dbReference>